<evidence type="ECO:0000313" key="1">
    <source>
        <dbReference type="EMBL" id="KAK4018582.1"/>
    </source>
</evidence>
<evidence type="ECO:0000313" key="2">
    <source>
        <dbReference type="Proteomes" id="UP001234178"/>
    </source>
</evidence>
<keyword evidence="2" id="KW-1185">Reference proteome</keyword>
<name>A0ABR0A0E0_9CRUS</name>
<accession>A0ABR0A0E0</accession>
<organism evidence="1 2">
    <name type="scientific">Daphnia magna</name>
    <dbReference type="NCBI Taxonomy" id="35525"/>
    <lineage>
        <taxon>Eukaryota</taxon>
        <taxon>Metazoa</taxon>
        <taxon>Ecdysozoa</taxon>
        <taxon>Arthropoda</taxon>
        <taxon>Crustacea</taxon>
        <taxon>Branchiopoda</taxon>
        <taxon>Diplostraca</taxon>
        <taxon>Cladocera</taxon>
        <taxon>Anomopoda</taxon>
        <taxon>Daphniidae</taxon>
        <taxon>Daphnia</taxon>
    </lineage>
</organism>
<gene>
    <name evidence="1" type="ORF">OUZ56_000628</name>
</gene>
<protein>
    <submittedName>
        <fullName evidence="1">Uncharacterized protein</fullName>
    </submittedName>
</protein>
<sequence length="108" mass="12599">MSGDEKVEVKIFVGITERIFDLFGHFEQSDVANEFHDCTDRQDNVDVLERLMTRTRLSEDKRYCDCPYTIHEEYWCNGLSIAGKMPLVTNLDLVNYLLCSKSPTRMKI</sequence>
<reference evidence="1 2" key="1">
    <citation type="journal article" date="2023" name="Nucleic Acids Res.">
        <title>The hologenome of Daphnia magna reveals possible DNA methylation and microbiome-mediated evolution of the host genome.</title>
        <authorList>
            <person name="Chaturvedi A."/>
            <person name="Li X."/>
            <person name="Dhandapani V."/>
            <person name="Marshall H."/>
            <person name="Kissane S."/>
            <person name="Cuenca-Cambronero M."/>
            <person name="Asole G."/>
            <person name="Calvet F."/>
            <person name="Ruiz-Romero M."/>
            <person name="Marangio P."/>
            <person name="Guigo R."/>
            <person name="Rago D."/>
            <person name="Mirbahai L."/>
            <person name="Eastwood N."/>
            <person name="Colbourne J.K."/>
            <person name="Zhou J."/>
            <person name="Mallon E."/>
            <person name="Orsini L."/>
        </authorList>
    </citation>
    <scope>NUCLEOTIDE SEQUENCE [LARGE SCALE GENOMIC DNA]</scope>
    <source>
        <strain evidence="1">LRV0_1</strain>
    </source>
</reference>
<dbReference type="Proteomes" id="UP001234178">
    <property type="component" value="Unassembled WGS sequence"/>
</dbReference>
<comment type="caution">
    <text evidence="1">The sequence shown here is derived from an EMBL/GenBank/DDBJ whole genome shotgun (WGS) entry which is preliminary data.</text>
</comment>
<proteinExistence type="predicted"/>
<dbReference type="EMBL" id="JAOYFB010000036">
    <property type="protein sequence ID" value="KAK4018582.1"/>
    <property type="molecule type" value="Genomic_DNA"/>
</dbReference>